<dbReference type="PRINTS" id="PR00080">
    <property type="entry name" value="SDRFAMILY"/>
</dbReference>
<comment type="caution">
    <text evidence="5">The sequence shown here is derived from an EMBL/GenBank/DDBJ whole genome shotgun (WGS) entry which is preliminary data.</text>
</comment>
<proteinExistence type="inferred from homology"/>
<dbReference type="Proteomes" id="UP000758603">
    <property type="component" value="Unassembled WGS sequence"/>
</dbReference>
<dbReference type="Gene3D" id="3.40.50.720">
    <property type="entry name" value="NAD(P)-binding Rossmann-like Domain"/>
    <property type="match status" value="1"/>
</dbReference>
<name>A0A9P8UT00_9PEZI</name>
<dbReference type="Pfam" id="PF00106">
    <property type="entry name" value="adh_short"/>
    <property type="match status" value="1"/>
</dbReference>
<dbReference type="AlphaFoldDB" id="A0A9P8UT00"/>
<dbReference type="SUPFAM" id="SSF51735">
    <property type="entry name" value="NAD(P)-binding Rossmann-fold domains"/>
    <property type="match status" value="1"/>
</dbReference>
<dbReference type="GeneID" id="70135717"/>
<dbReference type="PANTHER" id="PTHR43976:SF16">
    <property type="entry name" value="SHORT-CHAIN DEHYDROGENASE_REDUCTASE FAMILY PROTEIN"/>
    <property type="match status" value="1"/>
</dbReference>
<evidence type="ECO:0008006" key="7">
    <source>
        <dbReference type="Google" id="ProtNLM"/>
    </source>
</evidence>
<dbReference type="PROSITE" id="PS00061">
    <property type="entry name" value="ADH_SHORT"/>
    <property type="match status" value="1"/>
</dbReference>
<dbReference type="PRINTS" id="PR00081">
    <property type="entry name" value="GDHRDH"/>
</dbReference>
<reference evidence="5" key="1">
    <citation type="journal article" date="2021" name="Nat. Commun.">
        <title>Genetic determinants of endophytism in the Arabidopsis root mycobiome.</title>
        <authorList>
            <person name="Mesny F."/>
            <person name="Miyauchi S."/>
            <person name="Thiergart T."/>
            <person name="Pickel B."/>
            <person name="Atanasova L."/>
            <person name="Karlsson M."/>
            <person name="Huettel B."/>
            <person name="Barry K.W."/>
            <person name="Haridas S."/>
            <person name="Chen C."/>
            <person name="Bauer D."/>
            <person name="Andreopoulos W."/>
            <person name="Pangilinan J."/>
            <person name="LaButti K."/>
            <person name="Riley R."/>
            <person name="Lipzen A."/>
            <person name="Clum A."/>
            <person name="Drula E."/>
            <person name="Henrissat B."/>
            <person name="Kohler A."/>
            <person name="Grigoriev I.V."/>
            <person name="Martin F.M."/>
            <person name="Hacquard S."/>
        </authorList>
    </citation>
    <scope>NUCLEOTIDE SEQUENCE</scope>
    <source>
        <strain evidence="5">MPI-SDFR-AT-0073</strain>
    </source>
</reference>
<dbReference type="InterPro" id="IPR036291">
    <property type="entry name" value="NAD(P)-bd_dom_sf"/>
</dbReference>
<dbReference type="InterPro" id="IPR002347">
    <property type="entry name" value="SDR_fam"/>
</dbReference>
<evidence type="ECO:0000256" key="2">
    <source>
        <dbReference type="ARBA" id="ARBA00022857"/>
    </source>
</evidence>
<evidence type="ECO:0000256" key="3">
    <source>
        <dbReference type="ARBA" id="ARBA00023002"/>
    </source>
</evidence>
<evidence type="ECO:0000256" key="1">
    <source>
        <dbReference type="ARBA" id="ARBA00006484"/>
    </source>
</evidence>
<keyword evidence="6" id="KW-1185">Reference proteome</keyword>
<dbReference type="CDD" id="cd05374">
    <property type="entry name" value="17beta-HSD-like_SDR_c"/>
    <property type="match status" value="1"/>
</dbReference>
<dbReference type="EMBL" id="JAGPXC010000002">
    <property type="protein sequence ID" value="KAH6657547.1"/>
    <property type="molecule type" value="Genomic_DNA"/>
</dbReference>
<dbReference type="InterPro" id="IPR051911">
    <property type="entry name" value="SDR_oxidoreductase"/>
</dbReference>
<gene>
    <name evidence="5" type="ORF">BKA67DRAFT_655805</name>
</gene>
<accession>A0A9P8UT00</accession>
<organism evidence="5 6">
    <name type="scientific">Truncatella angustata</name>
    <dbReference type="NCBI Taxonomy" id="152316"/>
    <lineage>
        <taxon>Eukaryota</taxon>
        <taxon>Fungi</taxon>
        <taxon>Dikarya</taxon>
        <taxon>Ascomycota</taxon>
        <taxon>Pezizomycotina</taxon>
        <taxon>Sordariomycetes</taxon>
        <taxon>Xylariomycetidae</taxon>
        <taxon>Amphisphaeriales</taxon>
        <taxon>Sporocadaceae</taxon>
        <taxon>Truncatella</taxon>
    </lineage>
</organism>
<evidence type="ECO:0000313" key="5">
    <source>
        <dbReference type="EMBL" id="KAH6657547.1"/>
    </source>
</evidence>
<keyword evidence="3" id="KW-0560">Oxidoreductase</keyword>
<evidence type="ECO:0000313" key="6">
    <source>
        <dbReference type="Proteomes" id="UP000758603"/>
    </source>
</evidence>
<dbReference type="RefSeq" id="XP_045961781.1">
    <property type="nucleotide sequence ID" value="XM_046106826.1"/>
</dbReference>
<comment type="similarity">
    <text evidence="1 4">Belongs to the short-chain dehydrogenases/reductases (SDR) family.</text>
</comment>
<evidence type="ECO:0000256" key="4">
    <source>
        <dbReference type="RuleBase" id="RU000363"/>
    </source>
</evidence>
<dbReference type="OrthoDB" id="1274115at2759"/>
<keyword evidence="2" id="KW-0521">NADP</keyword>
<protein>
    <recommendedName>
        <fullName evidence="7">NAD(P)-binding protein</fullName>
    </recommendedName>
</protein>
<dbReference type="GO" id="GO:0016491">
    <property type="term" value="F:oxidoreductase activity"/>
    <property type="evidence" value="ECO:0007669"/>
    <property type="project" value="UniProtKB-KW"/>
</dbReference>
<sequence>MSSRVFLVTGCSTGFGYYLAQEIIDKGDICIATARNPGQLKFENTNEKNFLSLKLDVTKQEDIENAFSKALKHFNRVDIVVNNAGYGLSGPFEELDEQSARTQMEVNFFGLIAVTRKAMSVMREQKPPGGLIQQVTSIGGQRGVPLFSIYCASKWAVEGFTEAVSKEVKPEWGIKFQCVEPGGFRTDWAGRSMKFPEKKHPAYDHLDAEKMMGERNGTQAGDPKKGGQAMYQLAIMKDPPLRMVIGSDAYSAIQEKLKLYGDNYGRADLKELANSTDVEGYKRPQ</sequence>
<dbReference type="InterPro" id="IPR020904">
    <property type="entry name" value="Sc_DH/Rdtase_CS"/>
</dbReference>
<dbReference type="PANTHER" id="PTHR43976">
    <property type="entry name" value="SHORT CHAIN DEHYDROGENASE"/>
    <property type="match status" value="1"/>
</dbReference>